<feature type="chain" id="PRO_5022262040" evidence="2">
    <location>
        <begin position="22"/>
        <end position="451"/>
    </location>
</feature>
<dbReference type="GO" id="GO:0016020">
    <property type="term" value="C:membrane"/>
    <property type="evidence" value="ECO:0007669"/>
    <property type="project" value="InterPro"/>
</dbReference>
<organism evidence="4 5">
    <name type="scientific">Luteimonas cucumeris</name>
    <dbReference type="NCBI Taxonomy" id="985012"/>
    <lineage>
        <taxon>Bacteria</taxon>
        <taxon>Pseudomonadati</taxon>
        <taxon>Pseudomonadota</taxon>
        <taxon>Gammaproteobacteria</taxon>
        <taxon>Lysobacterales</taxon>
        <taxon>Lysobacteraceae</taxon>
        <taxon>Luteimonas</taxon>
    </lineage>
</organism>
<evidence type="ECO:0000256" key="2">
    <source>
        <dbReference type="RuleBase" id="RU363072"/>
    </source>
</evidence>
<evidence type="ECO:0000256" key="1">
    <source>
        <dbReference type="ARBA" id="ARBA00008769"/>
    </source>
</evidence>
<feature type="region of interest" description="Disordered" evidence="3">
    <location>
        <begin position="45"/>
        <end position="79"/>
    </location>
</feature>
<dbReference type="EMBL" id="VLKN01000002">
    <property type="protein sequence ID" value="TWI04658.1"/>
    <property type="molecule type" value="Genomic_DNA"/>
</dbReference>
<dbReference type="InterPro" id="IPR038673">
    <property type="entry name" value="OprB_sf"/>
</dbReference>
<evidence type="ECO:0000313" key="5">
    <source>
        <dbReference type="Proteomes" id="UP000315167"/>
    </source>
</evidence>
<gene>
    <name evidence="4" type="ORF">IP90_00791</name>
</gene>
<dbReference type="AlphaFoldDB" id="A0A562LAM4"/>
<reference evidence="4 5" key="1">
    <citation type="journal article" date="2015" name="Stand. Genomic Sci.">
        <title>Genomic Encyclopedia of Bacterial and Archaeal Type Strains, Phase III: the genomes of soil and plant-associated and newly described type strains.</title>
        <authorList>
            <person name="Whitman W.B."/>
            <person name="Woyke T."/>
            <person name="Klenk H.P."/>
            <person name="Zhou Y."/>
            <person name="Lilburn T.G."/>
            <person name="Beck B.J."/>
            <person name="De Vos P."/>
            <person name="Vandamme P."/>
            <person name="Eisen J.A."/>
            <person name="Garrity G."/>
            <person name="Hugenholtz P."/>
            <person name="Kyrpides N.C."/>
        </authorList>
    </citation>
    <scope>NUCLEOTIDE SEQUENCE [LARGE SCALE GENOMIC DNA]</scope>
    <source>
        <strain evidence="4 5">CGMCC 1.10821</strain>
    </source>
</reference>
<dbReference type="PANTHER" id="PTHR37944:SF1">
    <property type="entry name" value="PORIN B"/>
    <property type="match status" value="1"/>
</dbReference>
<proteinExistence type="inferred from homology"/>
<accession>A0A562LAM4</accession>
<dbReference type="Pfam" id="PF04966">
    <property type="entry name" value="OprB"/>
    <property type="match status" value="1"/>
</dbReference>
<dbReference type="Gene3D" id="2.40.160.180">
    <property type="entry name" value="Carbohydrate-selective porin OprB"/>
    <property type="match status" value="1"/>
</dbReference>
<dbReference type="OrthoDB" id="177316at2"/>
<name>A0A562LAM4_9GAMM</name>
<sequence length="451" mass="48565">MNIFLRRFGYLLLLASTPAFADDHSPLAGPSLDRKTGTGVVYFATGNDRPGPGERSASSAVEDTLAREDGIPQPEATRGRLLPDSDFSLSWTNFLTSPVAGDGDDRARLGGKFDGYATIAGTDIGLWTGLSVNAHAEFGYGRTVEPQGTGMLLPVNTALAFPRLNDEGFDLALNITQRFGDASLTVGKINMIDNAGSTPIVRSDGREGFQNIALAAPPTFTTPPSIFGALLRIPTTAGPIVTLGIWDPHTAVRRALPDDLFGDGVNGMAMLTQPVNVRGKRGFQSLMLSWTTERGFDLNDLPYLFLPPDSDVLFREARGGYIARYQFQQFIWQDPDDPSRGVGVFGQLSYVDDNPLPGNWSMSLGITGDPRIASRPADRFGVAYFRTSMSEVLRDGVAPIVNLGDEQGIEAFYSFAIGNNLVLTADAQVIDPADRSRSTAAFLGARARVTF</sequence>
<keyword evidence="5" id="KW-1185">Reference proteome</keyword>
<evidence type="ECO:0000256" key="3">
    <source>
        <dbReference type="SAM" id="MobiDB-lite"/>
    </source>
</evidence>
<comment type="caution">
    <text evidence="4">The sequence shown here is derived from an EMBL/GenBank/DDBJ whole genome shotgun (WGS) entry which is preliminary data.</text>
</comment>
<evidence type="ECO:0000313" key="4">
    <source>
        <dbReference type="EMBL" id="TWI04658.1"/>
    </source>
</evidence>
<protein>
    <submittedName>
        <fullName evidence="4">Porin</fullName>
    </submittedName>
</protein>
<comment type="similarity">
    <text evidence="1 2">Belongs to the OprB family.</text>
</comment>
<keyword evidence="2" id="KW-0732">Signal</keyword>
<dbReference type="InterPro" id="IPR052932">
    <property type="entry name" value="OprB_Porin"/>
</dbReference>
<dbReference type="GO" id="GO:0015288">
    <property type="term" value="F:porin activity"/>
    <property type="evidence" value="ECO:0007669"/>
    <property type="project" value="InterPro"/>
</dbReference>
<dbReference type="InterPro" id="IPR007049">
    <property type="entry name" value="Carb-sel_porin_OprB"/>
</dbReference>
<dbReference type="RefSeq" id="WP_144898339.1">
    <property type="nucleotide sequence ID" value="NZ_VLKN01000002.1"/>
</dbReference>
<dbReference type="PANTHER" id="PTHR37944">
    <property type="entry name" value="PORIN B"/>
    <property type="match status" value="1"/>
</dbReference>
<feature type="signal peptide" evidence="2">
    <location>
        <begin position="1"/>
        <end position="21"/>
    </location>
</feature>
<dbReference type="Proteomes" id="UP000315167">
    <property type="component" value="Unassembled WGS sequence"/>
</dbReference>
<dbReference type="GO" id="GO:0008643">
    <property type="term" value="P:carbohydrate transport"/>
    <property type="evidence" value="ECO:0007669"/>
    <property type="project" value="InterPro"/>
</dbReference>